<comment type="similarity">
    <text evidence="1">Belongs to the thioredoxin family. DsbA subfamily.</text>
</comment>
<dbReference type="PANTHER" id="PTHR13887:SF14">
    <property type="entry name" value="DISULFIDE BOND FORMATION PROTEIN D"/>
    <property type="match status" value="1"/>
</dbReference>
<reference evidence="8" key="1">
    <citation type="submission" date="2017-09" db="EMBL/GenBank/DDBJ databases">
        <title>Depth-based differentiation of microbial function through sediment-hosted aquifers and enrichment of novel symbionts in the deep terrestrial subsurface.</title>
        <authorList>
            <person name="Probst A.J."/>
            <person name="Ladd B."/>
            <person name="Jarett J.K."/>
            <person name="Geller-Mcgrath D.E."/>
            <person name="Sieber C.M.K."/>
            <person name="Emerson J.B."/>
            <person name="Anantharaman K."/>
            <person name="Thomas B.C."/>
            <person name="Malmstrom R."/>
            <person name="Stieglmeier M."/>
            <person name="Klingl A."/>
            <person name="Woyke T."/>
            <person name="Ryan C.M."/>
            <person name="Banfield J.F."/>
        </authorList>
    </citation>
    <scope>NUCLEOTIDE SEQUENCE [LARGE SCALE GENOMIC DNA]</scope>
</reference>
<evidence type="ECO:0000256" key="1">
    <source>
        <dbReference type="ARBA" id="ARBA00005791"/>
    </source>
</evidence>
<dbReference type="PROSITE" id="PS51257">
    <property type="entry name" value="PROKAR_LIPOPROTEIN"/>
    <property type="match status" value="1"/>
</dbReference>
<evidence type="ECO:0000256" key="5">
    <source>
        <dbReference type="ARBA" id="ARBA00023284"/>
    </source>
</evidence>
<evidence type="ECO:0000256" key="2">
    <source>
        <dbReference type="ARBA" id="ARBA00022729"/>
    </source>
</evidence>
<evidence type="ECO:0000256" key="3">
    <source>
        <dbReference type="ARBA" id="ARBA00023002"/>
    </source>
</evidence>
<evidence type="ECO:0000313" key="7">
    <source>
        <dbReference type="EMBL" id="PIR95974.1"/>
    </source>
</evidence>
<keyword evidence="2" id="KW-0732">Signal</keyword>
<sequence>MLIKNKKFIILFFLVIMLSACSFKKQAMITKENNQLSSVPEKKIHNEMTVPLISANDHVRGTIDAPVTIIVYSDFECLFCARFENEDGSVARADAEFGDKLRWVFRHYPLPFNAQAIKAAEASECASEQDKFWEMHDLLFFNSSANQLNTLQFKQNAVDLGLDSAQFNTCLDTDKYYDKVVQAIVLANDLGIRSAPHFFVNGHSIIGALSYEDYDTDYGREKGLKTIITEELQKANN</sequence>
<keyword evidence="5" id="KW-0676">Redox-active center</keyword>
<dbReference type="GO" id="GO:0016491">
    <property type="term" value="F:oxidoreductase activity"/>
    <property type="evidence" value="ECO:0007669"/>
    <property type="project" value="UniProtKB-KW"/>
</dbReference>
<dbReference type="SUPFAM" id="SSF52833">
    <property type="entry name" value="Thioredoxin-like"/>
    <property type="match status" value="1"/>
</dbReference>
<keyword evidence="3" id="KW-0560">Oxidoreductase</keyword>
<name>A0A2H0VA57_9BACT</name>
<evidence type="ECO:0000313" key="8">
    <source>
        <dbReference type="Proteomes" id="UP000230922"/>
    </source>
</evidence>
<dbReference type="AlphaFoldDB" id="A0A2H0VA57"/>
<keyword evidence="4" id="KW-1015">Disulfide bond</keyword>
<feature type="domain" description="Thioredoxin-like fold" evidence="6">
    <location>
        <begin position="56"/>
        <end position="215"/>
    </location>
</feature>
<dbReference type="EMBL" id="PFAK01000059">
    <property type="protein sequence ID" value="PIR95974.1"/>
    <property type="molecule type" value="Genomic_DNA"/>
</dbReference>
<dbReference type="Gene3D" id="3.40.30.10">
    <property type="entry name" value="Glutaredoxin"/>
    <property type="match status" value="1"/>
</dbReference>
<protein>
    <recommendedName>
        <fullName evidence="6">Thioredoxin-like fold domain-containing protein</fullName>
    </recommendedName>
</protein>
<proteinExistence type="inferred from homology"/>
<gene>
    <name evidence="7" type="ORF">COT92_03565</name>
</gene>
<dbReference type="PANTHER" id="PTHR13887">
    <property type="entry name" value="GLUTATHIONE S-TRANSFERASE KAPPA"/>
    <property type="match status" value="1"/>
</dbReference>
<accession>A0A2H0VA57</accession>
<evidence type="ECO:0000259" key="6">
    <source>
        <dbReference type="Pfam" id="PF13462"/>
    </source>
</evidence>
<dbReference type="Proteomes" id="UP000230922">
    <property type="component" value="Unassembled WGS sequence"/>
</dbReference>
<evidence type="ECO:0000256" key="4">
    <source>
        <dbReference type="ARBA" id="ARBA00023157"/>
    </source>
</evidence>
<comment type="caution">
    <text evidence="7">The sequence shown here is derived from an EMBL/GenBank/DDBJ whole genome shotgun (WGS) entry which is preliminary data.</text>
</comment>
<dbReference type="Pfam" id="PF13462">
    <property type="entry name" value="Thioredoxin_4"/>
    <property type="match status" value="1"/>
</dbReference>
<dbReference type="InterPro" id="IPR036249">
    <property type="entry name" value="Thioredoxin-like_sf"/>
</dbReference>
<dbReference type="InterPro" id="IPR012336">
    <property type="entry name" value="Thioredoxin-like_fold"/>
</dbReference>
<organism evidence="7 8">
    <name type="scientific">Candidatus Doudnabacteria bacterium CG10_big_fil_rev_8_21_14_0_10_42_18</name>
    <dbReference type="NCBI Taxonomy" id="1974552"/>
    <lineage>
        <taxon>Bacteria</taxon>
        <taxon>Candidatus Doudnaibacteriota</taxon>
    </lineage>
</organism>